<comment type="cofactor">
    <cofactor evidence="1">
        <name>[4Fe-4S] cluster</name>
        <dbReference type="ChEBI" id="CHEBI:49883"/>
    </cofactor>
</comment>
<comment type="similarity">
    <text evidence="4">In the C-terminal section; belongs to the radical SAM superfamily. CofH family.</text>
</comment>
<dbReference type="AlphaFoldDB" id="A0A6P1YIM0"/>
<dbReference type="NCBIfam" id="TIGR03550">
    <property type="entry name" value="F420_cofG"/>
    <property type="match status" value="1"/>
</dbReference>
<dbReference type="GO" id="GO:0051539">
    <property type="term" value="F:4 iron, 4 sulfur cluster binding"/>
    <property type="evidence" value="ECO:0007669"/>
    <property type="project" value="UniProtKB-KW"/>
</dbReference>
<dbReference type="Pfam" id="PF19288">
    <property type="entry name" value="CofH_C"/>
    <property type="match status" value="1"/>
</dbReference>
<dbReference type="GO" id="GO:0044689">
    <property type="term" value="F:7,8-didemethyl-8-hydroxy-5-deazariboflavin synthase activity"/>
    <property type="evidence" value="ECO:0007669"/>
    <property type="project" value="UniProtKB-EC"/>
</dbReference>
<dbReference type="NCBIfam" id="NF005609">
    <property type="entry name" value="PRK07360.1"/>
    <property type="match status" value="1"/>
</dbReference>
<dbReference type="Proteomes" id="UP000464751">
    <property type="component" value="Chromosome"/>
</dbReference>
<keyword evidence="11" id="KW-0949">S-adenosyl-L-methionine</keyword>
<keyword evidence="20" id="KW-1185">Reference proteome</keyword>
<dbReference type="SFLD" id="SFLDG01064">
    <property type="entry name" value="F420__menaquinone_cofactor_bio"/>
    <property type="match status" value="3"/>
</dbReference>
<evidence type="ECO:0000256" key="11">
    <source>
        <dbReference type="ARBA" id="ARBA00022691"/>
    </source>
</evidence>
<comment type="function">
    <text evidence="2">Catalyzes the radical-mediated synthesis of 7,8-didemethyl-8-hydroxy-5-deazariboflavin (FO) from 5-amino-6-(D-ribitylamino)uracil and L-tyrosine.</text>
</comment>
<comment type="similarity">
    <text evidence="5">In the N-terminal section; belongs to the radical SAM superfamily. CofG family.</text>
</comment>
<dbReference type="PANTHER" id="PTHR43076">
    <property type="entry name" value="FO SYNTHASE (COFH)"/>
    <property type="match status" value="1"/>
</dbReference>
<comment type="catalytic activity">
    <reaction evidence="16">
        <text>5-amino-6-(D-ribitylamino)uracil + L-tyrosine + S-adenosyl-L-methionine = 5-amino-5-(4-hydroxybenzyl)-6-(D-ribitylimino)-5,6-dihydrouracil + 2-iminoacetate + 5'-deoxyadenosine + L-methionine + H(+)</text>
        <dbReference type="Rhea" id="RHEA:55200"/>
        <dbReference type="ChEBI" id="CHEBI:15378"/>
        <dbReference type="ChEBI" id="CHEBI:15934"/>
        <dbReference type="ChEBI" id="CHEBI:17319"/>
        <dbReference type="ChEBI" id="CHEBI:57844"/>
        <dbReference type="ChEBI" id="CHEBI:58315"/>
        <dbReference type="ChEBI" id="CHEBI:59789"/>
        <dbReference type="ChEBI" id="CHEBI:77846"/>
        <dbReference type="ChEBI" id="CHEBI:85936"/>
        <dbReference type="EC" id="2.5.1.147"/>
    </reaction>
</comment>
<evidence type="ECO:0000256" key="17">
    <source>
        <dbReference type="ARBA" id="ARBA00048974"/>
    </source>
</evidence>
<reference evidence="19 20" key="1">
    <citation type="submission" date="2020-02" db="EMBL/GenBank/DDBJ databases">
        <authorList>
            <person name="Li G."/>
        </authorList>
    </citation>
    <scope>NUCLEOTIDE SEQUENCE [LARGE SCALE GENOMIC DNA]</scope>
    <source>
        <strain evidence="19 20">DSM 102029</strain>
    </source>
</reference>
<dbReference type="SFLD" id="SFLDG01389">
    <property type="entry name" value="menaquinone_synthsis_involved"/>
    <property type="match status" value="1"/>
</dbReference>
<dbReference type="NCBIfam" id="TIGR00423">
    <property type="entry name" value="CofH family radical SAM protein"/>
    <property type="match status" value="1"/>
</dbReference>
<dbReference type="SFLD" id="SFLDF00294">
    <property type="entry name" value="7_8-didemethyl-8-hydroxy-5-dea"/>
    <property type="match status" value="1"/>
</dbReference>
<evidence type="ECO:0000256" key="4">
    <source>
        <dbReference type="ARBA" id="ARBA00010051"/>
    </source>
</evidence>
<dbReference type="InterPro" id="IPR007197">
    <property type="entry name" value="rSAM"/>
</dbReference>
<dbReference type="HAMAP" id="MF_01612">
    <property type="entry name" value="FO_synth_sub2"/>
    <property type="match status" value="1"/>
</dbReference>
<comment type="pathway">
    <text evidence="3">Cofactor biosynthesis; coenzyme F0 biosynthesis.</text>
</comment>
<dbReference type="EC" id="2.5.1.147" evidence="7"/>
<evidence type="ECO:0000256" key="1">
    <source>
        <dbReference type="ARBA" id="ARBA00001966"/>
    </source>
</evidence>
<keyword evidence="13" id="KW-0408">Iron</keyword>
<dbReference type="InterPro" id="IPR034405">
    <property type="entry name" value="F420"/>
</dbReference>
<dbReference type="NCBIfam" id="NF004884">
    <property type="entry name" value="PRK06245.1"/>
    <property type="match status" value="1"/>
</dbReference>
<evidence type="ECO:0000256" key="3">
    <source>
        <dbReference type="ARBA" id="ARBA00004712"/>
    </source>
</evidence>
<proteinExistence type="inferred from homology"/>
<feature type="domain" description="Radical SAM core" evidence="18">
    <location>
        <begin position="462"/>
        <end position="702"/>
    </location>
</feature>
<dbReference type="GO" id="GO:0046872">
    <property type="term" value="F:metal ion binding"/>
    <property type="evidence" value="ECO:0007669"/>
    <property type="project" value="UniProtKB-KW"/>
</dbReference>
<dbReference type="InterPro" id="IPR058240">
    <property type="entry name" value="rSAM_sf"/>
</dbReference>
<dbReference type="GO" id="GO:0141093">
    <property type="term" value="F:5-amino-6-(D-ribitylamino)uracil--L-tyrosine 4-hydroxyphenyl transferase activity"/>
    <property type="evidence" value="ECO:0007669"/>
    <property type="project" value="UniProtKB-EC"/>
</dbReference>
<dbReference type="SFLD" id="SFLDG01388">
    <property type="entry name" value="7_8-didemethyl-8-hydroxy-5-dea"/>
    <property type="match status" value="2"/>
</dbReference>
<evidence type="ECO:0000256" key="6">
    <source>
        <dbReference type="ARBA" id="ARBA00012126"/>
    </source>
</evidence>
<keyword evidence="10 19" id="KW-0808">Transferase</keyword>
<evidence type="ECO:0000256" key="13">
    <source>
        <dbReference type="ARBA" id="ARBA00023004"/>
    </source>
</evidence>
<dbReference type="UniPathway" id="UPA00072"/>
<organism evidence="19 20">
    <name type="scientific">Ancylobacter pratisalsi</name>
    <dbReference type="NCBI Taxonomy" id="1745854"/>
    <lineage>
        <taxon>Bacteria</taxon>
        <taxon>Pseudomonadati</taxon>
        <taxon>Pseudomonadota</taxon>
        <taxon>Alphaproteobacteria</taxon>
        <taxon>Hyphomicrobiales</taxon>
        <taxon>Xanthobacteraceae</taxon>
        <taxon>Ancylobacter</taxon>
    </lineage>
</organism>
<keyword evidence="9" id="KW-0004">4Fe-4S</keyword>
<dbReference type="PANTHER" id="PTHR43076:SF1">
    <property type="entry name" value="LIPOYL SYNTHASE 2"/>
    <property type="match status" value="1"/>
</dbReference>
<evidence type="ECO:0000256" key="10">
    <source>
        <dbReference type="ARBA" id="ARBA00022679"/>
    </source>
</evidence>
<evidence type="ECO:0000256" key="12">
    <source>
        <dbReference type="ARBA" id="ARBA00022723"/>
    </source>
</evidence>
<keyword evidence="15" id="KW-0456">Lyase</keyword>
<dbReference type="EMBL" id="CP048630">
    <property type="protein sequence ID" value="QIB32556.1"/>
    <property type="molecule type" value="Genomic_DNA"/>
</dbReference>
<evidence type="ECO:0000256" key="15">
    <source>
        <dbReference type="ARBA" id="ARBA00023239"/>
    </source>
</evidence>
<dbReference type="Gene3D" id="3.20.20.70">
    <property type="entry name" value="Aldolase class I"/>
    <property type="match status" value="2"/>
</dbReference>
<evidence type="ECO:0000256" key="7">
    <source>
        <dbReference type="ARBA" id="ARBA00012289"/>
    </source>
</evidence>
<dbReference type="SFLD" id="SFLDF00343">
    <property type="entry name" value="aminofutalosine_synthase_(mqnE"/>
    <property type="match status" value="1"/>
</dbReference>
<dbReference type="KEGG" id="apra:G3A50_01690"/>
<accession>A0A6P1YIM0</accession>
<dbReference type="SMART" id="SM00729">
    <property type="entry name" value="Elp3"/>
    <property type="match status" value="2"/>
</dbReference>
<evidence type="ECO:0000313" key="20">
    <source>
        <dbReference type="Proteomes" id="UP000464751"/>
    </source>
</evidence>
<dbReference type="PROSITE" id="PS51918">
    <property type="entry name" value="RADICAL_SAM"/>
    <property type="match status" value="2"/>
</dbReference>
<evidence type="ECO:0000313" key="19">
    <source>
        <dbReference type="EMBL" id="QIB32556.1"/>
    </source>
</evidence>
<name>A0A6P1YIM0_9HYPH</name>
<protein>
    <recommendedName>
        <fullName evidence="8">FO synthase</fullName>
        <ecNumber evidence="7">2.5.1.147</ecNumber>
        <ecNumber evidence="6">4.3.1.32</ecNumber>
    </recommendedName>
</protein>
<gene>
    <name evidence="19" type="primary">cofH</name>
    <name evidence="19" type="ORF">G3A50_01690</name>
</gene>
<dbReference type="NCBIfam" id="TIGR03551">
    <property type="entry name" value="F420_cofH"/>
    <property type="match status" value="1"/>
</dbReference>
<dbReference type="RefSeq" id="WP_163073531.1">
    <property type="nucleotide sequence ID" value="NZ_CP048630.1"/>
</dbReference>
<evidence type="ECO:0000256" key="16">
    <source>
        <dbReference type="ARBA" id="ARBA00048468"/>
    </source>
</evidence>
<evidence type="ECO:0000256" key="2">
    <source>
        <dbReference type="ARBA" id="ARBA00003692"/>
    </source>
</evidence>
<feature type="domain" description="Radical SAM core" evidence="18">
    <location>
        <begin position="47"/>
        <end position="294"/>
    </location>
</feature>
<evidence type="ECO:0000259" key="18">
    <source>
        <dbReference type="PROSITE" id="PS51918"/>
    </source>
</evidence>
<evidence type="ECO:0000256" key="5">
    <source>
        <dbReference type="ARBA" id="ARBA00010826"/>
    </source>
</evidence>
<evidence type="ECO:0000256" key="14">
    <source>
        <dbReference type="ARBA" id="ARBA00023014"/>
    </source>
</evidence>
<dbReference type="Pfam" id="PF04055">
    <property type="entry name" value="Radical_SAM"/>
    <property type="match status" value="2"/>
</dbReference>
<comment type="catalytic activity">
    <reaction evidence="17">
        <text>5-amino-5-(4-hydroxybenzyl)-6-(D-ribitylimino)-5,6-dihydrouracil + S-adenosyl-L-methionine = 7,8-didemethyl-8-hydroxy-5-deazariboflavin + 5'-deoxyadenosine + L-methionine + NH4(+) + H(+)</text>
        <dbReference type="Rhea" id="RHEA:55204"/>
        <dbReference type="ChEBI" id="CHEBI:15378"/>
        <dbReference type="ChEBI" id="CHEBI:17319"/>
        <dbReference type="ChEBI" id="CHEBI:28938"/>
        <dbReference type="ChEBI" id="CHEBI:57844"/>
        <dbReference type="ChEBI" id="CHEBI:59789"/>
        <dbReference type="ChEBI" id="CHEBI:59904"/>
        <dbReference type="ChEBI" id="CHEBI:85936"/>
        <dbReference type="EC" id="4.3.1.32"/>
    </reaction>
</comment>
<dbReference type="EC" id="4.3.1.32" evidence="6"/>
<dbReference type="SUPFAM" id="SSF102114">
    <property type="entry name" value="Radical SAM enzymes"/>
    <property type="match status" value="2"/>
</dbReference>
<dbReference type="InterPro" id="IPR020050">
    <property type="entry name" value="FO_synthase_su2"/>
</dbReference>
<dbReference type="InterPro" id="IPR019940">
    <property type="entry name" value="CofH_family"/>
</dbReference>
<keyword evidence="12" id="KW-0479">Metal-binding</keyword>
<dbReference type="InterPro" id="IPR006638">
    <property type="entry name" value="Elp3/MiaA/NifB-like_rSAM"/>
</dbReference>
<keyword evidence="14" id="KW-0411">Iron-sulfur</keyword>
<evidence type="ECO:0000256" key="8">
    <source>
        <dbReference type="ARBA" id="ARBA00022220"/>
    </source>
</evidence>
<dbReference type="SFLD" id="SFLDS00029">
    <property type="entry name" value="Radical_SAM"/>
    <property type="match status" value="3"/>
</dbReference>
<evidence type="ECO:0000256" key="9">
    <source>
        <dbReference type="ARBA" id="ARBA00022485"/>
    </source>
</evidence>
<dbReference type="CDD" id="cd01335">
    <property type="entry name" value="Radical_SAM"/>
    <property type="match status" value="2"/>
</dbReference>
<dbReference type="InterPro" id="IPR013785">
    <property type="entry name" value="Aldolase_TIM"/>
</dbReference>
<dbReference type="HAMAP" id="MF_01611">
    <property type="entry name" value="FO_synth_sub1"/>
    <property type="match status" value="1"/>
</dbReference>
<dbReference type="InterPro" id="IPR019939">
    <property type="entry name" value="CofG_family"/>
</dbReference>
<dbReference type="InterPro" id="IPR045567">
    <property type="entry name" value="CofH/MnqC-like_C"/>
</dbReference>
<sequence>MRQRLEAAAAGARLASAEARALADWVDLPTLMDAAARRRDTGFGSTVTVSRKVFIPLTQLCRDVCRYCTFAHPPRKGQRAFLTPEEVLEIARAGARVGCDEALFTLGDKPELRYKVVREELAALGYTSTLDYLAAMAGLVLKETGLLPHLNAGVMSEDELRVLRSVSASQGMMIETTSARLSARGGPHFGSPDKEPLVRLATLEAAGRARVPFTTGLLIGIGETREERIDALLAIRDSHERHGHVQEVIIQNFRAKVGTRMAGAPEPTLEDHLWTVAVARLILGTDVSVQAPPNLQPEGLKALIDAGINDWGGVSPVTPDHVNPEAPWPALAALANATARAGKVLAPRLAVYPAFLHAAGSWLDEAIRPHALHRADAGGFAHESGWRVGEGEDFDETVIEWPVSPAIAGEGRHLDVLFDRAFDGHELSEPEIVRLFEARGDEALRVGEAADELRRRMVGETVSYVVTRNINYTNVCAYRCGFCAFSKGKQNEHLRGKPYELDLAEIQRRAREAWERGATEVCMQGGIHPDFSGETYLAIVRAVKQAVPDMHIHAFSALEVRHGASTLDIPVPEFLLRLKEAGLGTLPGTAAEILDDEVRAVICPDKLNTAEWLETVAAAHRVGLKTTSTIMFGHVEHYRHWARHLLRLRHLQAETGGITEFVPLPFLHMEAPLYLKGGTRQGPSRREALLMHAVGRLVLNPLIPNIQASWVKLGEGGLVAALKSGANDIGGTLMDESISRAAGGSHGQEFPPDRMEAAIRAAGRLARQRTTAYGDAPSRQKQRSYAAEALKPRVEAAAGKFAKIGSRAARG</sequence>